<dbReference type="Proteomes" id="UP000823749">
    <property type="component" value="Chromosome 8"/>
</dbReference>
<accession>A0AAV6J515</accession>
<dbReference type="PANTHER" id="PTHR31066:SF85">
    <property type="entry name" value="OS02G0809100 PROTEIN"/>
    <property type="match status" value="1"/>
</dbReference>
<dbReference type="InterPro" id="IPR000270">
    <property type="entry name" value="PB1_dom"/>
</dbReference>
<organism evidence="2 3">
    <name type="scientific">Rhododendron griersonianum</name>
    <dbReference type="NCBI Taxonomy" id="479676"/>
    <lineage>
        <taxon>Eukaryota</taxon>
        <taxon>Viridiplantae</taxon>
        <taxon>Streptophyta</taxon>
        <taxon>Embryophyta</taxon>
        <taxon>Tracheophyta</taxon>
        <taxon>Spermatophyta</taxon>
        <taxon>Magnoliopsida</taxon>
        <taxon>eudicotyledons</taxon>
        <taxon>Gunneridae</taxon>
        <taxon>Pentapetalae</taxon>
        <taxon>asterids</taxon>
        <taxon>Ericales</taxon>
        <taxon>Ericaceae</taxon>
        <taxon>Ericoideae</taxon>
        <taxon>Rhodoreae</taxon>
        <taxon>Rhododendron</taxon>
    </lineage>
</organism>
<evidence type="ECO:0000313" key="3">
    <source>
        <dbReference type="Proteomes" id="UP000823749"/>
    </source>
</evidence>
<evidence type="ECO:0000313" key="2">
    <source>
        <dbReference type="EMBL" id="KAG5536157.1"/>
    </source>
</evidence>
<dbReference type="PANTHER" id="PTHR31066">
    <property type="entry name" value="OS05G0427100 PROTEIN-RELATED"/>
    <property type="match status" value="1"/>
</dbReference>
<dbReference type="SUPFAM" id="SSF54277">
    <property type="entry name" value="CAD &amp; PB1 domains"/>
    <property type="match status" value="1"/>
</dbReference>
<gene>
    <name evidence="2" type="ORF">RHGRI_023820</name>
</gene>
<dbReference type="InterPro" id="IPR053198">
    <property type="entry name" value="Gynoecium_Dev_Regulator"/>
</dbReference>
<sequence length="114" mass="12950">MIYNYGGKIQPRPHNHQLTYAAGDTKILVVDHSISFSDILTKLASLSNVTPDNVVSFTYQLLREDLDTLVSIINDDDLEHMMTEYDHVCDSVLPKSTWLQILLFFANRMTKSGC</sequence>
<feature type="domain" description="PB1" evidence="1">
    <location>
        <begin position="13"/>
        <end position="106"/>
    </location>
</feature>
<dbReference type="AlphaFoldDB" id="A0AAV6J515"/>
<comment type="caution">
    <text evidence="2">The sequence shown here is derived from an EMBL/GenBank/DDBJ whole genome shotgun (WGS) entry which is preliminary data.</text>
</comment>
<reference evidence="2" key="1">
    <citation type="submission" date="2020-08" db="EMBL/GenBank/DDBJ databases">
        <title>Plant Genome Project.</title>
        <authorList>
            <person name="Zhang R.-G."/>
        </authorList>
    </citation>
    <scope>NUCLEOTIDE SEQUENCE</scope>
    <source>
        <strain evidence="2">WSP0</strain>
        <tissue evidence="2">Leaf</tissue>
    </source>
</reference>
<dbReference type="Pfam" id="PF00564">
    <property type="entry name" value="PB1"/>
    <property type="match status" value="1"/>
</dbReference>
<dbReference type="CDD" id="cd06410">
    <property type="entry name" value="PB1_UP2"/>
    <property type="match status" value="1"/>
</dbReference>
<protein>
    <recommendedName>
        <fullName evidence="1">PB1 domain-containing protein</fullName>
    </recommendedName>
</protein>
<proteinExistence type="predicted"/>
<dbReference type="SMART" id="SM00666">
    <property type="entry name" value="PB1"/>
    <property type="match status" value="1"/>
</dbReference>
<name>A0AAV6J515_9ERIC</name>
<evidence type="ECO:0000259" key="1">
    <source>
        <dbReference type="SMART" id="SM00666"/>
    </source>
</evidence>
<dbReference type="EMBL" id="JACTNZ010000008">
    <property type="protein sequence ID" value="KAG5536157.1"/>
    <property type="molecule type" value="Genomic_DNA"/>
</dbReference>
<keyword evidence="3" id="KW-1185">Reference proteome</keyword>
<dbReference type="Gene3D" id="3.10.20.90">
    <property type="entry name" value="Phosphatidylinositol 3-kinase Catalytic Subunit, Chain A, domain 1"/>
    <property type="match status" value="1"/>
</dbReference>